<dbReference type="AlphaFoldDB" id="K9TST4"/>
<dbReference type="PANTHER" id="PTHR45641">
    <property type="entry name" value="TETRATRICOPEPTIDE REPEAT PROTEIN (AFU_ORTHOLOGUE AFUA_6G03870)"/>
    <property type="match status" value="1"/>
</dbReference>
<dbReference type="PROSITE" id="PS51375">
    <property type="entry name" value="PPR"/>
    <property type="match status" value="1"/>
</dbReference>
<dbReference type="KEGG" id="oac:Oscil6304_5764"/>
<dbReference type="eggNOG" id="COG0457">
    <property type="taxonomic scope" value="Bacteria"/>
</dbReference>
<dbReference type="EMBL" id="CP003607">
    <property type="protein sequence ID" value="AFY85236.1"/>
    <property type="molecule type" value="Genomic_DNA"/>
</dbReference>
<dbReference type="PATRIC" id="fig|56110.3.peg.7078"/>
<dbReference type="SUPFAM" id="SSF48452">
    <property type="entry name" value="TPR-like"/>
    <property type="match status" value="3"/>
</dbReference>
<dbReference type="OrthoDB" id="458687at2"/>
<keyword evidence="2" id="KW-0802">TPR repeat</keyword>
<dbReference type="InterPro" id="IPR011990">
    <property type="entry name" value="TPR-like_helical_dom_sf"/>
</dbReference>
<evidence type="ECO:0000313" key="4">
    <source>
        <dbReference type="Proteomes" id="UP000010367"/>
    </source>
</evidence>
<keyword evidence="4" id="KW-1185">Reference proteome</keyword>
<evidence type="ECO:0000256" key="1">
    <source>
        <dbReference type="ARBA" id="ARBA00022737"/>
    </source>
</evidence>
<dbReference type="RefSeq" id="WP_015151842.1">
    <property type="nucleotide sequence ID" value="NC_019693.1"/>
</dbReference>
<evidence type="ECO:0000256" key="2">
    <source>
        <dbReference type="ARBA" id="ARBA00022803"/>
    </source>
</evidence>
<dbReference type="InterPro" id="IPR002885">
    <property type="entry name" value="PPR_rpt"/>
</dbReference>
<dbReference type="HOGENOM" id="CLU_021576_0_0_3"/>
<dbReference type="InParanoid" id="K9TST4"/>
<gene>
    <name evidence="3" type="ORF">Oscil6304_5764</name>
</gene>
<organism evidence="3 4">
    <name type="scientific">Oscillatoria acuminata PCC 6304</name>
    <dbReference type="NCBI Taxonomy" id="56110"/>
    <lineage>
        <taxon>Bacteria</taxon>
        <taxon>Bacillati</taxon>
        <taxon>Cyanobacteriota</taxon>
        <taxon>Cyanophyceae</taxon>
        <taxon>Oscillatoriophycideae</taxon>
        <taxon>Oscillatoriales</taxon>
        <taxon>Oscillatoriaceae</taxon>
        <taxon>Oscillatoria</taxon>
    </lineage>
</organism>
<dbReference type="Proteomes" id="UP000010367">
    <property type="component" value="Chromosome"/>
</dbReference>
<name>K9TST4_9CYAN</name>
<proteinExistence type="predicted"/>
<reference evidence="3 4" key="1">
    <citation type="submission" date="2012-06" db="EMBL/GenBank/DDBJ databases">
        <title>Finished chromosome of genome of Oscillatoria acuminata PCC 6304.</title>
        <authorList>
            <consortium name="US DOE Joint Genome Institute"/>
            <person name="Gugger M."/>
            <person name="Coursin T."/>
            <person name="Rippka R."/>
            <person name="Tandeau De Marsac N."/>
            <person name="Huntemann M."/>
            <person name="Wei C.-L."/>
            <person name="Han J."/>
            <person name="Detter J.C."/>
            <person name="Han C."/>
            <person name="Tapia R."/>
            <person name="Davenport K."/>
            <person name="Daligault H."/>
            <person name="Erkkila T."/>
            <person name="Gu W."/>
            <person name="Munk A.C.C."/>
            <person name="Teshima H."/>
            <person name="Xu Y."/>
            <person name="Chain P."/>
            <person name="Chen A."/>
            <person name="Krypides N."/>
            <person name="Mavromatis K."/>
            <person name="Markowitz V."/>
            <person name="Szeto E."/>
            <person name="Ivanova N."/>
            <person name="Mikhailova N."/>
            <person name="Ovchinnikova G."/>
            <person name="Pagani I."/>
            <person name="Pati A."/>
            <person name="Goodwin L."/>
            <person name="Peters L."/>
            <person name="Pitluck S."/>
            <person name="Woyke T."/>
            <person name="Kerfeld C."/>
        </authorList>
    </citation>
    <scope>NUCLEOTIDE SEQUENCE [LARGE SCALE GENOMIC DNA]</scope>
    <source>
        <strain evidence="3 4">PCC 6304</strain>
    </source>
</reference>
<dbReference type="Gene3D" id="1.25.40.10">
    <property type="entry name" value="Tetratricopeptide repeat domain"/>
    <property type="match status" value="4"/>
</dbReference>
<dbReference type="PROSITE" id="PS51257">
    <property type="entry name" value="PROKAR_LIPOPROTEIN"/>
    <property type="match status" value="1"/>
</dbReference>
<protein>
    <recommendedName>
        <fullName evidence="5">Tetratricopeptide repeat protein</fullName>
    </recommendedName>
</protein>
<dbReference type="PANTHER" id="PTHR45641:SF19">
    <property type="entry name" value="NEPHROCYSTIN-3"/>
    <property type="match status" value="1"/>
</dbReference>
<keyword evidence="1" id="KW-0677">Repeat</keyword>
<evidence type="ECO:0000313" key="3">
    <source>
        <dbReference type="EMBL" id="AFY85236.1"/>
    </source>
</evidence>
<dbReference type="STRING" id="56110.Oscil6304_5764"/>
<sequence>MKKSVVGTLGLGLGMMVLMSGCKLLEPLAIAQGVTCQDQQNQVTDGRLFQLRDRAQNNIRSGKLDRAAEDMIELFQAMQGVSPSRDRVLSLIEIVNGTQGQGGMLETLVNRLVEQGEGSQAASVLDAAVGVSHSLDTEYSYGKTRTLAGIARLYSESGQRDRARATLARAILAETGIRGAAFKTKGLTEIARTYIALEDTIQASQILGRSLHHAQSIVYEDAYNQVWDFQPLAIYYGQVGQLDKALEIAGTISEAYYRSQTFAEIAKDLAAQGNIERAHKIVLDHVSDTEIKARSLAEIGLRSAQQGQTDRVIPLFTEALRQANLISDPNGRMVALSPILIQYAEAGYPDRALQEIASLTMPEIKAKVLSAIAVEYATQGQREQASTIAGQTLETVRTIPDTYEQEFLLPDMVRDYTRVGLYEMAIQAAQQISYSEKKQALLLALATEAATRGDDEIAVKAAEIIPTNLVAVAFVYQNLGQTERGTDLLNRVMKSIESLETNEQKFETLASLAVEYAKAGQQAKAEELFTQVLLISNQVQENSYAWETVFNRLLESGRYDLALQLVRTMKEEHFQTSFIDRLVETFTQQGEIAQAYQVIELLKSPAEKVRNLLVLADKNLNRGDREVARETLGKAFDIARTVPGEESTVMRFGGQWDEEGNWFGYTEVEDPMDRGSLYEEIAIRYGQLGENELAMQVVRSLESPTLQNQVQQRLACYR</sequence>
<accession>K9TST4</accession>
<evidence type="ECO:0008006" key="5">
    <source>
        <dbReference type="Google" id="ProtNLM"/>
    </source>
</evidence>